<proteinExistence type="predicted"/>
<evidence type="ECO:0000313" key="2">
    <source>
        <dbReference type="Proteomes" id="UP001412239"/>
    </source>
</evidence>
<gene>
    <name evidence="1" type="ORF">GSTUAT00001748001</name>
</gene>
<organism evidence="1 2">
    <name type="scientific">Tuber aestivum</name>
    <name type="common">summer truffle</name>
    <dbReference type="NCBI Taxonomy" id="59557"/>
    <lineage>
        <taxon>Eukaryota</taxon>
        <taxon>Fungi</taxon>
        <taxon>Dikarya</taxon>
        <taxon>Ascomycota</taxon>
        <taxon>Pezizomycotina</taxon>
        <taxon>Pezizomycetes</taxon>
        <taxon>Pezizales</taxon>
        <taxon>Tuberaceae</taxon>
        <taxon>Tuber</taxon>
    </lineage>
</organism>
<dbReference type="EMBL" id="LN890961">
    <property type="protein sequence ID" value="CUS14234.1"/>
    <property type="molecule type" value="Genomic_DNA"/>
</dbReference>
<dbReference type="Proteomes" id="UP001412239">
    <property type="component" value="Unassembled WGS sequence"/>
</dbReference>
<reference evidence="1" key="1">
    <citation type="submission" date="2015-10" db="EMBL/GenBank/DDBJ databases">
        <authorList>
            <person name="Regsiter A."/>
            <person name="william w."/>
        </authorList>
    </citation>
    <scope>NUCLEOTIDE SEQUENCE</scope>
    <source>
        <strain evidence="1">Montdore</strain>
    </source>
</reference>
<dbReference type="AlphaFoldDB" id="A0A292Q455"/>
<protein>
    <submittedName>
        <fullName evidence="1">Uncharacterized protein</fullName>
    </submittedName>
</protein>
<keyword evidence="2" id="KW-1185">Reference proteome</keyword>
<name>A0A292Q455_9PEZI</name>
<accession>A0A292Q455</accession>
<sequence length="305" mass="35733">MEPIPELNLPGLSPTAAKAFASARFSSDGGPIPDGTPREIYMYSRRDLRDEYSEQVFRKRVFHYFEGKGFIECIPFLIWLLNDWSDEFGTFCLDRVNTFIPNMCHKGFREVVFKAPQDVARCLSFLWDFIVFHSWTPMQYNWAKPVSPTVIKLSKRKSGADTGTTVDASAVFSSKIYRSARLWCHIHVDHLMRRFTAYYNPCDPNSYRHYRCSTKPLEYYDQPLHPIPQPDRRSIPWTEREESYVLRDMREAAKKISAREFVHLDVPTLLKRTDLNSLVDRYLYMLDKGEFKFLERAKGTFGGFV</sequence>
<evidence type="ECO:0000313" key="1">
    <source>
        <dbReference type="EMBL" id="CUS14234.1"/>
    </source>
</evidence>